<dbReference type="STRING" id="329884.A0A4U0Y1P3"/>
<dbReference type="PROSITE" id="PS50089">
    <property type="entry name" value="ZF_RING_2"/>
    <property type="match status" value="1"/>
</dbReference>
<keyword evidence="13" id="KW-1185">Reference proteome</keyword>
<evidence type="ECO:0000313" key="13">
    <source>
        <dbReference type="Proteomes" id="UP000309340"/>
    </source>
</evidence>
<evidence type="ECO:0000256" key="3">
    <source>
        <dbReference type="ARBA" id="ARBA00022723"/>
    </source>
</evidence>
<dbReference type="GO" id="GO:0070985">
    <property type="term" value="C:transcription factor TFIIK complex"/>
    <property type="evidence" value="ECO:0007669"/>
    <property type="project" value="UniProtKB-ARBA"/>
</dbReference>
<feature type="domain" description="RING-type" evidence="11">
    <location>
        <begin position="55"/>
        <end position="98"/>
    </location>
</feature>
<protein>
    <recommendedName>
        <fullName evidence="2">RNA polymerase II transcription factor B subunit 3</fullName>
    </recommendedName>
    <alternativeName>
        <fullName evidence="8">RNA polymerase II transcription factor B 38 kDa subunit</fullName>
    </alternativeName>
    <alternativeName>
        <fullName evidence="7">RNA polymerase II transcription factor B p38 subunit</fullName>
    </alternativeName>
</protein>
<dbReference type="InterPro" id="IPR013083">
    <property type="entry name" value="Znf_RING/FYVE/PHD"/>
</dbReference>
<dbReference type="PROSITE" id="PS00518">
    <property type="entry name" value="ZF_RING_1"/>
    <property type="match status" value="1"/>
</dbReference>
<dbReference type="FunFam" id="3.30.40.10:FF:000037">
    <property type="entry name" value="Cdk-activating kinase assembly factor MAT1, centre"/>
    <property type="match status" value="1"/>
</dbReference>
<keyword evidence="4 9" id="KW-0863">Zinc-finger</keyword>
<dbReference type="EMBL" id="NAJQ01000018">
    <property type="protein sequence ID" value="TKA83021.1"/>
    <property type="molecule type" value="Genomic_DNA"/>
</dbReference>
<name>A0A4U0Y1P3_9PEZI</name>
<dbReference type="InterPro" id="IPR004575">
    <property type="entry name" value="MAT1/Tfb3"/>
</dbReference>
<dbReference type="NCBIfam" id="TIGR00570">
    <property type="entry name" value="cdk7"/>
    <property type="match status" value="1"/>
</dbReference>
<proteinExistence type="predicted"/>
<dbReference type="Pfam" id="PF17121">
    <property type="entry name" value="zf-C3HC4_5"/>
    <property type="match status" value="1"/>
</dbReference>
<keyword evidence="6" id="KW-0539">Nucleus</keyword>
<evidence type="ECO:0000256" key="1">
    <source>
        <dbReference type="ARBA" id="ARBA00004123"/>
    </source>
</evidence>
<dbReference type="SUPFAM" id="SSF57850">
    <property type="entry name" value="RING/U-box"/>
    <property type="match status" value="1"/>
</dbReference>
<feature type="region of interest" description="Disordered" evidence="10">
    <location>
        <begin position="194"/>
        <end position="284"/>
    </location>
</feature>
<evidence type="ECO:0000256" key="5">
    <source>
        <dbReference type="ARBA" id="ARBA00022833"/>
    </source>
</evidence>
<dbReference type="PANTHER" id="PTHR12683:SF13">
    <property type="entry name" value="CDK-ACTIVATING KINASE ASSEMBLY FACTOR MAT1"/>
    <property type="match status" value="1"/>
</dbReference>
<accession>A0A4U0Y1P3</accession>
<feature type="compositionally biased region" description="Basic and acidic residues" evidence="10">
    <location>
        <begin position="262"/>
        <end position="281"/>
    </location>
</feature>
<reference evidence="12 13" key="1">
    <citation type="submission" date="2017-03" db="EMBL/GenBank/DDBJ databases">
        <title>Genomes of endolithic fungi from Antarctica.</title>
        <authorList>
            <person name="Coleine C."/>
            <person name="Masonjones S."/>
            <person name="Stajich J.E."/>
        </authorList>
    </citation>
    <scope>NUCLEOTIDE SEQUENCE [LARGE SCALE GENOMIC DNA]</scope>
    <source>
        <strain evidence="12 13">CCFEE 5184</strain>
    </source>
</reference>
<dbReference type="OrthoDB" id="5963at2759"/>
<feature type="compositionally biased region" description="Basic and acidic residues" evidence="10">
    <location>
        <begin position="204"/>
        <end position="236"/>
    </location>
</feature>
<dbReference type="GO" id="GO:0006289">
    <property type="term" value="P:nucleotide-excision repair"/>
    <property type="evidence" value="ECO:0007669"/>
    <property type="project" value="InterPro"/>
</dbReference>
<dbReference type="Gene3D" id="3.30.40.10">
    <property type="entry name" value="Zinc/RING finger domain, C3HC4 (zinc finger)"/>
    <property type="match status" value="1"/>
</dbReference>
<evidence type="ECO:0000256" key="8">
    <source>
        <dbReference type="ARBA" id="ARBA00033277"/>
    </source>
</evidence>
<dbReference type="GO" id="GO:0006357">
    <property type="term" value="P:regulation of transcription by RNA polymerase II"/>
    <property type="evidence" value="ECO:0007669"/>
    <property type="project" value="TreeGrafter"/>
</dbReference>
<dbReference type="PANTHER" id="PTHR12683">
    <property type="entry name" value="CDK-ACTIVATING KINASE ASSEMBLY FACTOR MAT1"/>
    <property type="match status" value="1"/>
</dbReference>
<comment type="caution">
    <text evidence="12">The sequence shown here is derived from an EMBL/GenBank/DDBJ whole genome shotgun (WGS) entry which is preliminary data.</text>
</comment>
<dbReference type="InterPro" id="IPR017907">
    <property type="entry name" value="Znf_RING_CS"/>
</dbReference>
<dbReference type="AlphaFoldDB" id="A0A4U0Y1P3"/>
<evidence type="ECO:0000256" key="2">
    <source>
        <dbReference type="ARBA" id="ARBA00022257"/>
    </source>
</evidence>
<dbReference type="CDD" id="cd16573">
    <property type="entry name" value="RING-HC_TFB3-like"/>
    <property type="match status" value="1"/>
</dbReference>
<keyword evidence="3" id="KW-0479">Metal-binding</keyword>
<evidence type="ECO:0000313" key="12">
    <source>
        <dbReference type="EMBL" id="TKA83021.1"/>
    </source>
</evidence>
<keyword evidence="5" id="KW-0862">Zinc</keyword>
<evidence type="ECO:0000256" key="4">
    <source>
        <dbReference type="ARBA" id="ARBA00022771"/>
    </source>
</evidence>
<gene>
    <name evidence="12" type="ORF">B0A55_00825</name>
</gene>
<evidence type="ECO:0000256" key="10">
    <source>
        <dbReference type="SAM" id="MobiDB-lite"/>
    </source>
</evidence>
<sequence length="398" mass="45209">MSRFTQPKAAPVSKRDPRTGVVQSQDGELLHSHMRLMSLHDGKSIPTDNATLDVCPVCKSARYMNPSLRFLVNPECYHKMCESCVDRIFSHGPAACPIKGCGRTLRKHRFREQTFEDIKVEREVDIRKKVGATFNRREEDFETLLAYNDYLNDVEDITFNLINGIDLEDTNRKFEAYARAHGKEIEENAQMAVQERQSFSAAQKLERQQARERREAARREEEEEKREVEENRRDVLNRLASGADAETVAKEGQRVQLKKRMDRQAAAERQRQLQAAEDAHSGRTSKFVIKGLKTKQKPEPEAPVDPFGGLRLVDSYFTLQDDYVWEGIQEARKDVKQTAGGYDVRDYAHRSLVAAFSGLGVFVADEVTERDKLAQSDEAVGTARADVGLKDADLMTAP</sequence>
<evidence type="ECO:0000256" key="6">
    <source>
        <dbReference type="ARBA" id="ARBA00023242"/>
    </source>
</evidence>
<dbReference type="GO" id="GO:0061575">
    <property type="term" value="F:cyclin-dependent protein serine/threonine kinase activator activity"/>
    <property type="evidence" value="ECO:0007669"/>
    <property type="project" value="InterPro"/>
</dbReference>
<organism evidence="12 13">
    <name type="scientific">Friedmanniomyces simplex</name>
    <dbReference type="NCBI Taxonomy" id="329884"/>
    <lineage>
        <taxon>Eukaryota</taxon>
        <taxon>Fungi</taxon>
        <taxon>Dikarya</taxon>
        <taxon>Ascomycota</taxon>
        <taxon>Pezizomycotina</taxon>
        <taxon>Dothideomycetes</taxon>
        <taxon>Dothideomycetidae</taxon>
        <taxon>Mycosphaerellales</taxon>
        <taxon>Teratosphaeriaceae</taxon>
        <taxon>Friedmanniomyces</taxon>
    </lineage>
</organism>
<dbReference type="GO" id="GO:0008270">
    <property type="term" value="F:zinc ion binding"/>
    <property type="evidence" value="ECO:0007669"/>
    <property type="project" value="UniProtKB-KW"/>
</dbReference>
<evidence type="ECO:0000259" key="11">
    <source>
        <dbReference type="PROSITE" id="PS50089"/>
    </source>
</evidence>
<dbReference type="InterPro" id="IPR015877">
    <property type="entry name" value="MAT1_centre"/>
</dbReference>
<comment type="subcellular location">
    <subcellularLocation>
        <location evidence="1">Nucleus</location>
    </subcellularLocation>
</comment>
<dbReference type="Pfam" id="PF06391">
    <property type="entry name" value="MAT1"/>
    <property type="match status" value="1"/>
</dbReference>
<feature type="region of interest" description="Disordered" evidence="10">
    <location>
        <begin position="1"/>
        <end position="22"/>
    </location>
</feature>
<dbReference type="Proteomes" id="UP000309340">
    <property type="component" value="Unassembled WGS sequence"/>
</dbReference>
<evidence type="ECO:0000256" key="7">
    <source>
        <dbReference type="ARBA" id="ARBA00029873"/>
    </source>
</evidence>
<evidence type="ECO:0000256" key="9">
    <source>
        <dbReference type="PROSITE-ProRule" id="PRU00175"/>
    </source>
</evidence>
<dbReference type="InterPro" id="IPR001841">
    <property type="entry name" value="Znf_RING"/>
</dbReference>